<dbReference type="RefSeq" id="WP_080887362.1">
    <property type="nucleotide sequence ID" value="NZ_LT828648.1"/>
</dbReference>
<proteinExistence type="predicted"/>
<accession>A0A1W1I7T2</accession>
<dbReference type="AlphaFoldDB" id="A0A1W1I7T2"/>
<dbReference type="InterPro" id="IPR025738">
    <property type="entry name" value="BatD"/>
</dbReference>
<keyword evidence="2" id="KW-1185">Reference proteome</keyword>
<dbReference type="OrthoDB" id="5293418at2"/>
<dbReference type="PANTHER" id="PTHR40940:SF1">
    <property type="entry name" value="PROTEIN BATD"/>
    <property type="match status" value="1"/>
</dbReference>
<evidence type="ECO:0000313" key="2">
    <source>
        <dbReference type="Proteomes" id="UP000192042"/>
    </source>
</evidence>
<dbReference type="PANTHER" id="PTHR40940">
    <property type="entry name" value="PROTEIN BATD-RELATED"/>
    <property type="match status" value="1"/>
</dbReference>
<reference evidence="1 2" key="1">
    <citation type="submission" date="2017-03" db="EMBL/GenBank/DDBJ databases">
        <authorList>
            <person name="Afonso C.L."/>
            <person name="Miller P.J."/>
            <person name="Scott M.A."/>
            <person name="Spackman E."/>
            <person name="Goraichik I."/>
            <person name="Dimitrov K.M."/>
            <person name="Suarez D.L."/>
            <person name="Swayne D.E."/>
        </authorList>
    </citation>
    <scope>NUCLEOTIDE SEQUENCE [LARGE SCALE GENOMIC DNA]</scope>
    <source>
        <strain evidence="1">Genome sequencing of Nitrospira japonica strain NJ11</strain>
    </source>
</reference>
<organism evidence="1 2">
    <name type="scientific">Nitrospira japonica</name>
    <dbReference type="NCBI Taxonomy" id="1325564"/>
    <lineage>
        <taxon>Bacteria</taxon>
        <taxon>Pseudomonadati</taxon>
        <taxon>Nitrospirota</taxon>
        <taxon>Nitrospiria</taxon>
        <taxon>Nitrospirales</taxon>
        <taxon>Nitrospiraceae</taxon>
        <taxon>Nitrospira</taxon>
    </lineage>
</organism>
<gene>
    <name evidence="1" type="ORF">NSJP_2899</name>
</gene>
<dbReference type="EMBL" id="LT828648">
    <property type="protein sequence ID" value="SLM49066.1"/>
    <property type="molecule type" value="Genomic_DNA"/>
</dbReference>
<dbReference type="Proteomes" id="UP000192042">
    <property type="component" value="Chromosome I"/>
</dbReference>
<dbReference type="KEGG" id="nja:NSJP_2899"/>
<sequence length="449" mass="49952">MMLPLMLLVCLLPGYVFAGDGAQWMVRARLEPSGPVVVGQPVQLVVDVLVTTWFAGAPQFPALDVPGALATLSDDQPAHLTEDIQGTRWFGISRIYRITPMEPREYAIPRLQILVHPGLVEKPVRLWTPARKLHARVPPGAEGMAQFFATTHLDVSQRFDRRLDGLRVGDAFTRTLTLTADGMPGMFLPPLSFAEVDGLAVYSKAPVVENLSKDRQGFVAGRRTESATYTIQRAGHYRLPEVTVQWWDSVGKKVRGETIPSVTFDVAAISGYRPEIAIPEEVAAAGATRAEEALKPSRVWMVGLVGLLMVLGWLWPRLKRYGAQWAEHRAIQRRIYESSEAAAFARLSSAAEGNDDEGTVRSLYRWLDRCEPVGKPALAERAIDLAGDDQYRLATETLFDRRFGSTPPSPDHSIRDLERALTRVRTRLSEDHAMFRRQSDNSLPPLNPV</sequence>
<protein>
    <submittedName>
        <fullName evidence="1">Putative exported protein</fullName>
    </submittedName>
</protein>
<name>A0A1W1I7T2_9BACT</name>
<evidence type="ECO:0000313" key="1">
    <source>
        <dbReference type="EMBL" id="SLM49066.1"/>
    </source>
</evidence>
<dbReference type="STRING" id="1325564.NSJP_2899"/>